<keyword evidence="3" id="KW-0677">Repeat</keyword>
<name>A0A7J7LEJ6_9MAGN</name>
<sequence length="605" mass="70497">MSLSEDSKSYGQHQVQGVGKHILTGKDVLAHLKAIKGMFMNQDRDKDYVEFLRVMKDFRAQRLQTTEFVARVKDLFQGHWDVVIAFNMFLPKRFEITLPLHTDEPQRIVPLQFEKFTNFVEKIKARFQDDFVYNLFLGILDTYRKGNKSVIDVYEEVAILFKDHPDLLQELLHFLPDYELPALVQHTQSRRTSSLQHRDQNNFALPSSQRIQTEKRKRNIIYHAEPDHKMQCLPKKHKPSSRVQECGSKKLDQGACKRGFIFCEKMKEALHNLDDYQQFLNHLKSYSLEEMTRSELLSWVSSLLENYLDLKDEFHDFLNQCGKMDERLGALSKKSLWSERNGDKERVCETDEMGKDEDCKSERVDRDESQPLQNVSVSSKNKYIDKSISQLNLSKCESCSPTYRLLPKNYPTPCTSGRTEVGAQVLNDCWVSVTSGTEDYSSRDLRKKPYEEIMFRCDEHMYELDMLLESVKSTTTRVEELLEKIHDNSIGSDDTICIEDHLSAMNLRCIERLYSNHGLDVVDRLRKKTSTSLPIICVRLKEKHREWSRCRTAFNPVWAKVYADNPDRPKPPPTSVKKDSEKTQAIVTSEEALLTSEKDQRDCEC</sequence>
<dbReference type="InterPro" id="IPR036600">
    <property type="entry name" value="PAH_sf"/>
</dbReference>
<accession>A0A7J7LEJ6</accession>
<dbReference type="SUPFAM" id="SSF47762">
    <property type="entry name" value="PAH2 domain"/>
    <property type="match status" value="3"/>
</dbReference>
<dbReference type="EMBL" id="JACGCM010002335">
    <property type="protein sequence ID" value="KAF6140989.1"/>
    <property type="molecule type" value="Genomic_DNA"/>
</dbReference>
<dbReference type="Pfam" id="PF02671">
    <property type="entry name" value="PAH"/>
    <property type="match status" value="3"/>
</dbReference>
<dbReference type="InterPro" id="IPR013194">
    <property type="entry name" value="HDAC_interact_dom"/>
</dbReference>
<evidence type="ECO:0000256" key="1">
    <source>
        <dbReference type="ARBA" id="ARBA00004123"/>
    </source>
</evidence>
<dbReference type="OrthoDB" id="10265969at2759"/>
<evidence type="ECO:0000256" key="3">
    <source>
        <dbReference type="ARBA" id="ARBA00022737"/>
    </source>
</evidence>
<protein>
    <recommendedName>
        <fullName evidence="7">Histone deacetylase interacting domain-containing protein</fullName>
    </recommendedName>
</protein>
<evidence type="ECO:0000313" key="9">
    <source>
        <dbReference type="Proteomes" id="UP000541444"/>
    </source>
</evidence>
<evidence type="ECO:0000313" key="8">
    <source>
        <dbReference type="EMBL" id="KAF6140989.1"/>
    </source>
</evidence>
<evidence type="ECO:0000256" key="2">
    <source>
        <dbReference type="ARBA" id="ARBA00022491"/>
    </source>
</evidence>
<feature type="domain" description="Histone deacetylase interacting" evidence="7">
    <location>
        <begin position="395"/>
        <end position="495"/>
    </location>
</feature>
<comment type="caution">
    <text evidence="8">The sequence shown here is derived from an EMBL/GenBank/DDBJ whole genome shotgun (WGS) entry which is preliminary data.</text>
</comment>
<comment type="subcellular location">
    <subcellularLocation>
        <location evidence="1 5">Nucleus</location>
    </subcellularLocation>
</comment>
<evidence type="ECO:0000259" key="7">
    <source>
        <dbReference type="SMART" id="SM00761"/>
    </source>
</evidence>
<feature type="region of interest" description="Disordered" evidence="6">
    <location>
        <begin position="350"/>
        <end position="372"/>
    </location>
</feature>
<dbReference type="FunFam" id="1.20.1160.11:FF:000003">
    <property type="entry name" value="Paired amphipathic helix SIN3-like protein"/>
    <property type="match status" value="1"/>
</dbReference>
<dbReference type="Proteomes" id="UP000541444">
    <property type="component" value="Unassembled WGS sequence"/>
</dbReference>
<reference evidence="8 9" key="1">
    <citation type="journal article" date="2020" name="IScience">
        <title>Genome Sequencing of the Endangered Kingdonia uniflora (Circaeasteraceae, Ranunculales) Reveals Potential Mechanisms of Evolutionary Specialization.</title>
        <authorList>
            <person name="Sun Y."/>
            <person name="Deng T."/>
            <person name="Zhang A."/>
            <person name="Moore M.J."/>
            <person name="Landis J.B."/>
            <person name="Lin N."/>
            <person name="Zhang H."/>
            <person name="Zhang X."/>
            <person name="Huang J."/>
            <person name="Zhang X."/>
            <person name="Sun H."/>
            <person name="Wang H."/>
        </authorList>
    </citation>
    <scope>NUCLEOTIDE SEQUENCE [LARGE SCALE GENOMIC DNA]</scope>
    <source>
        <strain evidence="8">TB1705</strain>
        <tissue evidence="8">Leaf</tissue>
    </source>
</reference>
<dbReference type="PANTHER" id="PTHR12346">
    <property type="entry name" value="SIN3B-RELATED"/>
    <property type="match status" value="1"/>
</dbReference>
<dbReference type="GO" id="GO:0003714">
    <property type="term" value="F:transcription corepressor activity"/>
    <property type="evidence" value="ECO:0007669"/>
    <property type="project" value="InterPro"/>
</dbReference>
<dbReference type="GO" id="GO:0000118">
    <property type="term" value="C:histone deacetylase complex"/>
    <property type="evidence" value="ECO:0007669"/>
    <property type="project" value="TreeGrafter"/>
</dbReference>
<dbReference type="PROSITE" id="PS51477">
    <property type="entry name" value="PAH"/>
    <property type="match status" value="3"/>
</dbReference>
<evidence type="ECO:0000256" key="4">
    <source>
        <dbReference type="ARBA" id="ARBA00023242"/>
    </source>
</evidence>
<keyword evidence="9" id="KW-1185">Reference proteome</keyword>
<gene>
    <name evidence="8" type="ORF">GIB67_006618</name>
</gene>
<dbReference type="AlphaFoldDB" id="A0A7J7LEJ6"/>
<feature type="compositionally biased region" description="Basic and acidic residues" evidence="6">
    <location>
        <begin position="350"/>
        <end position="369"/>
    </location>
</feature>
<dbReference type="GO" id="GO:0000122">
    <property type="term" value="P:negative regulation of transcription by RNA polymerase II"/>
    <property type="evidence" value="ECO:0007669"/>
    <property type="project" value="TreeGrafter"/>
</dbReference>
<evidence type="ECO:0000256" key="5">
    <source>
        <dbReference type="PROSITE-ProRule" id="PRU00810"/>
    </source>
</evidence>
<feature type="region of interest" description="Disordered" evidence="6">
    <location>
        <begin position="563"/>
        <end position="584"/>
    </location>
</feature>
<feature type="compositionally biased region" description="Basic and acidic residues" evidence="6">
    <location>
        <begin position="565"/>
        <end position="582"/>
    </location>
</feature>
<keyword evidence="4 5" id="KW-0539">Nucleus</keyword>
<dbReference type="PANTHER" id="PTHR12346:SF0">
    <property type="entry name" value="SIN3A, ISOFORM G"/>
    <property type="match status" value="1"/>
</dbReference>
<dbReference type="GO" id="GO:0000785">
    <property type="term" value="C:chromatin"/>
    <property type="evidence" value="ECO:0007669"/>
    <property type="project" value="TreeGrafter"/>
</dbReference>
<keyword evidence="2" id="KW-0678">Repressor</keyword>
<dbReference type="InterPro" id="IPR039774">
    <property type="entry name" value="Sin3-like"/>
</dbReference>
<dbReference type="Pfam" id="PF08295">
    <property type="entry name" value="Sin3_corepress"/>
    <property type="match status" value="1"/>
</dbReference>
<dbReference type="InterPro" id="IPR003822">
    <property type="entry name" value="PAH"/>
</dbReference>
<dbReference type="Gene3D" id="1.20.1160.11">
    <property type="entry name" value="Paired amphipathic helix"/>
    <property type="match status" value="3"/>
</dbReference>
<evidence type="ECO:0000256" key="6">
    <source>
        <dbReference type="SAM" id="MobiDB-lite"/>
    </source>
</evidence>
<proteinExistence type="predicted"/>
<organism evidence="8 9">
    <name type="scientific">Kingdonia uniflora</name>
    <dbReference type="NCBI Taxonomy" id="39325"/>
    <lineage>
        <taxon>Eukaryota</taxon>
        <taxon>Viridiplantae</taxon>
        <taxon>Streptophyta</taxon>
        <taxon>Embryophyta</taxon>
        <taxon>Tracheophyta</taxon>
        <taxon>Spermatophyta</taxon>
        <taxon>Magnoliopsida</taxon>
        <taxon>Ranunculales</taxon>
        <taxon>Circaeasteraceae</taxon>
        <taxon>Kingdonia</taxon>
    </lineage>
</organism>
<dbReference type="SMART" id="SM00761">
    <property type="entry name" value="HDAC_interact"/>
    <property type="match status" value="1"/>
</dbReference>